<dbReference type="EMBL" id="KN880437">
    <property type="protein sequence ID" value="KIY73240.1"/>
    <property type="molecule type" value="Genomic_DNA"/>
</dbReference>
<gene>
    <name evidence="3" type="ORF">CYLTODRAFT_256972</name>
</gene>
<evidence type="ECO:0000256" key="2">
    <source>
        <dbReference type="SAM" id="MobiDB-lite"/>
    </source>
</evidence>
<organism evidence="3 4">
    <name type="scientific">Cylindrobasidium torrendii FP15055 ss-10</name>
    <dbReference type="NCBI Taxonomy" id="1314674"/>
    <lineage>
        <taxon>Eukaryota</taxon>
        <taxon>Fungi</taxon>
        <taxon>Dikarya</taxon>
        <taxon>Basidiomycota</taxon>
        <taxon>Agaricomycotina</taxon>
        <taxon>Agaricomycetes</taxon>
        <taxon>Agaricomycetidae</taxon>
        <taxon>Agaricales</taxon>
        <taxon>Marasmiineae</taxon>
        <taxon>Physalacriaceae</taxon>
        <taxon>Cylindrobasidium</taxon>
    </lineage>
</organism>
<feature type="compositionally biased region" description="Basic and acidic residues" evidence="2">
    <location>
        <begin position="442"/>
        <end position="454"/>
    </location>
</feature>
<proteinExistence type="predicted"/>
<dbReference type="AlphaFoldDB" id="A0A0D7BSM4"/>
<feature type="region of interest" description="Disordered" evidence="2">
    <location>
        <begin position="408"/>
        <end position="465"/>
    </location>
</feature>
<reference evidence="3 4" key="1">
    <citation type="journal article" date="2015" name="Fungal Genet. Biol.">
        <title>Evolution of novel wood decay mechanisms in Agaricales revealed by the genome sequences of Fistulina hepatica and Cylindrobasidium torrendii.</title>
        <authorList>
            <person name="Floudas D."/>
            <person name="Held B.W."/>
            <person name="Riley R."/>
            <person name="Nagy L.G."/>
            <person name="Koehler G."/>
            <person name="Ransdell A.S."/>
            <person name="Younus H."/>
            <person name="Chow J."/>
            <person name="Chiniquy J."/>
            <person name="Lipzen A."/>
            <person name="Tritt A."/>
            <person name="Sun H."/>
            <person name="Haridas S."/>
            <person name="LaButti K."/>
            <person name="Ohm R.A."/>
            <person name="Kues U."/>
            <person name="Blanchette R.A."/>
            <person name="Grigoriev I.V."/>
            <person name="Minto R.E."/>
            <person name="Hibbett D.S."/>
        </authorList>
    </citation>
    <scope>NUCLEOTIDE SEQUENCE [LARGE SCALE GENOMIC DNA]</scope>
    <source>
        <strain evidence="3 4">FP15055 ss-10</strain>
    </source>
</reference>
<feature type="region of interest" description="Disordered" evidence="2">
    <location>
        <begin position="207"/>
        <end position="227"/>
    </location>
</feature>
<name>A0A0D7BSM4_9AGAR</name>
<protein>
    <submittedName>
        <fullName evidence="3">Uncharacterized protein</fullName>
    </submittedName>
</protein>
<evidence type="ECO:0000313" key="4">
    <source>
        <dbReference type="Proteomes" id="UP000054007"/>
    </source>
</evidence>
<feature type="compositionally biased region" description="Polar residues" evidence="2">
    <location>
        <begin position="217"/>
        <end position="227"/>
    </location>
</feature>
<feature type="compositionally biased region" description="Polar residues" evidence="2">
    <location>
        <begin position="455"/>
        <end position="465"/>
    </location>
</feature>
<evidence type="ECO:0000256" key="1">
    <source>
        <dbReference type="SAM" id="Coils"/>
    </source>
</evidence>
<accession>A0A0D7BSM4</accession>
<feature type="compositionally biased region" description="Low complexity" evidence="2">
    <location>
        <begin position="408"/>
        <end position="427"/>
    </location>
</feature>
<feature type="coiled-coil region" evidence="1">
    <location>
        <begin position="376"/>
        <end position="403"/>
    </location>
</feature>
<feature type="compositionally biased region" description="Polar residues" evidence="2">
    <location>
        <begin position="428"/>
        <end position="441"/>
    </location>
</feature>
<sequence>MEQFVRIRRNVAFDLTRIDPTRRKHVTDNLEDAREVSIDQKAARRRGVVRATRYNELAQKPGTSSTRKQFYSRLATAVTGYSEDHGILMSQSLTPMLQWIKFFNQRHETQYLSRLLEEPARAKADMVAGIRIPNVLSSDNKASAERIRKFSMLVEAGEPQPVQTVSQDITFSEVFRPGLEQAAVPSNPLALRMPDPKDMAELCISGLEDEPPRSYGPRTSLSSSTASVMGDNEESFERQAEFCATEQHGINLSTYMAEHKKDLDQTEEDCTLAAVGIFDFPIFCTASDGPKGLIYAAWATKPDGQDQYIVYIAMHNAPVFDLTKPMHALRFSLFLLHLRFTHEKKLRARFEDVRKSFEERWQRQEKSLDWTLDDQKAEHQDAMDKHKERMKKAQALIDTLSNSLIPVATSRSSASRSSRKSGAASSAQDASTQRGRQQPSRTRMDEGVRQEQPRTRSMSKASRQQ</sequence>
<dbReference type="Proteomes" id="UP000054007">
    <property type="component" value="Unassembled WGS sequence"/>
</dbReference>
<dbReference type="OrthoDB" id="2919059at2759"/>
<keyword evidence="4" id="KW-1185">Reference proteome</keyword>
<keyword evidence="1" id="KW-0175">Coiled coil</keyword>
<evidence type="ECO:0000313" key="3">
    <source>
        <dbReference type="EMBL" id="KIY73240.1"/>
    </source>
</evidence>